<dbReference type="RefSeq" id="WP_270025959.1">
    <property type="nucleotide sequence ID" value="NZ_JAPDDP010000023.1"/>
</dbReference>
<dbReference type="PANTHER" id="PTHR46663">
    <property type="entry name" value="DIGUANYLATE CYCLASE DGCT-RELATED"/>
    <property type="match status" value="1"/>
</dbReference>
<keyword evidence="1" id="KW-0812">Transmembrane</keyword>
<dbReference type="AlphaFoldDB" id="A0A9X3S9M0"/>
<feature type="domain" description="GGDEF" evidence="2">
    <location>
        <begin position="440"/>
        <end position="572"/>
    </location>
</feature>
<organism evidence="3 4">
    <name type="scientific">Solirubrobacter phytolaccae</name>
    <dbReference type="NCBI Taxonomy" id="1404360"/>
    <lineage>
        <taxon>Bacteria</taxon>
        <taxon>Bacillati</taxon>
        <taxon>Actinomycetota</taxon>
        <taxon>Thermoleophilia</taxon>
        <taxon>Solirubrobacterales</taxon>
        <taxon>Solirubrobacteraceae</taxon>
        <taxon>Solirubrobacter</taxon>
    </lineage>
</organism>
<dbReference type="CDD" id="cd01949">
    <property type="entry name" value="GGDEF"/>
    <property type="match status" value="1"/>
</dbReference>
<dbReference type="PROSITE" id="PS50887">
    <property type="entry name" value="GGDEF"/>
    <property type="match status" value="1"/>
</dbReference>
<dbReference type="InterPro" id="IPR000160">
    <property type="entry name" value="GGDEF_dom"/>
</dbReference>
<feature type="transmembrane region" description="Helical" evidence="1">
    <location>
        <begin position="123"/>
        <end position="146"/>
    </location>
</feature>
<dbReference type="Proteomes" id="UP001147653">
    <property type="component" value="Unassembled WGS sequence"/>
</dbReference>
<dbReference type="PANTHER" id="PTHR46663:SF2">
    <property type="entry name" value="GGDEF DOMAIN-CONTAINING PROTEIN"/>
    <property type="match status" value="1"/>
</dbReference>
<keyword evidence="4" id="KW-1185">Reference proteome</keyword>
<feature type="transmembrane region" description="Helical" evidence="1">
    <location>
        <begin position="24"/>
        <end position="44"/>
    </location>
</feature>
<dbReference type="InterPro" id="IPR029787">
    <property type="entry name" value="Nucleotide_cyclase"/>
</dbReference>
<name>A0A9X3S9M0_9ACTN</name>
<gene>
    <name evidence="3" type="ORF">OJ997_15000</name>
</gene>
<dbReference type="NCBIfam" id="TIGR00254">
    <property type="entry name" value="GGDEF"/>
    <property type="match status" value="1"/>
</dbReference>
<evidence type="ECO:0000256" key="1">
    <source>
        <dbReference type="SAM" id="Phobius"/>
    </source>
</evidence>
<dbReference type="Pfam" id="PF00990">
    <property type="entry name" value="GGDEF"/>
    <property type="match status" value="1"/>
</dbReference>
<dbReference type="InterPro" id="IPR029016">
    <property type="entry name" value="GAF-like_dom_sf"/>
</dbReference>
<evidence type="ECO:0000313" key="4">
    <source>
        <dbReference type="Proteomes" id="UP001147653"/>
    </source>
</evidence>
<feature type="transmembrane region" description="Helical" evidence="1">
    <location>
        <begin position="56"/>
        <end position="75"/>
    </location>
</feature>
<feature type="transmembrane region" description="Helical" evidence="1">
    <location>
        <begin position="218"/>
        <end position="238"/>
    </location>
</feature>
<dbReference type="Gene3D" id="3.30.70.270">
    <property type="match status" value="1"/>
</dbReference>
<dbReference type="EMBL" id="JAPDDP010000023">
    <property type="protein sequence ID" value="MDA0181611.1"/>
    <property type="molecule type" value="Genomic_DNA"/>
</dbReference>
<comment type="caution">
    <text evidence="3">The sequence shown here is derived from an EMBL/GenBank/DDBJ whole genome shotgun (WGS) entry which is preliminary data.</text>
</comment>
<keyword evidence="1" id="KW-1133">Transmembrane helix</keyword>
<dbReference type="SUPFAM" id="SSF55781">
    <property type="entry name" value="GAF domain-like"/>
    <property type="match status" value="1"/>
</dbReference>
<dbReference type="Gene3D" id="3.30.450.40">
    <property type="match status" value="1"/>
</dbReference>
<accession>A0A9X3S9M0</accession>
<dbReference type="SUPFAM" id="SSF55073">
    <property type="entry name" value="Nucleotide cyclase"/>
    <property type="match status" value="1"/>
</dbReference>
<reference evidence="3" key="1">
    <citation type="submission" date="2022-10" db="EMBL/GenBank/DDBJ databases">
        <title>The WGS of Solirubrobacter phytolaccae KCTC 29190.</title>
        <authorList>
            <person name="Jiang Z."/>
        </authorList>
    </citation>
    <scope>NUCLEOTIDE SEQUENCE</scope>
    <source>
        <strain evidence="3">KCTC 29190</strain>
    </source>
</reference>
<dbReference type="SMART" id="SM00267">
    <property type="entry name" value="GGDEF"/>
    <property type="match status" value="1"/>
</dbReference>
<dbReference type="InterPro" id="IPR052163">
    <property type="entry name" value="DGC-Regulatory_Protein"/>
</dbReference>
<sequence>MDRIPLDDVALGLMLRSLRTDARVWLLNAGLLALAAPACVALAGLPAATAGPALPWWLLVAVFALAEACVVHFHFRRGAHSFTLAEIPLVVGLSFVSPLAVVLAWATGAALALALGRLRPVRLVFNVALFLLAGSAAAAVLHALAGPEASRLWVWIGVYVGVLAASVTSVAAIALAMVLSGERITPRRLAAMLASSCPMAAAAASLGLALAAVLAADVWAAVTLLPVAGALLVSYRAYSIERGRHMSLELLHDAARVLARTPDPQLGLAGVLARSLDAFQAEAAEALLIGEEELAHVSVSLDGHVGTSSLEAPDLAAELRALGPHATVTPAGAEGALGEHLREQGFAGAMVAPLAGDDGALGALLVAGSGFDRADRRLFETLAQQSGSMLGRDRLGREVRELQVLRDELEHRAFHDPLTGLANRMLFTDRLRHALTRRQGAAAVIYIDLDDFKPINDTHGHEAGDAVLRAVGERLDQALRSEDTPARLGGDEFAVLLLDVGEREALIVAERLLKALRAPVPFEGREVAVGASLGLALAPSGTVDGDELLRRADAAMYVTKHGGKRGVSVHDTTQNFHSGDKTAN</sequence>
<feature type="transmembrane region" description="Helical" evidence="1">
    <location>
        <begin position="152"/>
        <end position="179"/>
    </location>
</feature>
<keyword evidence="1" id="KW-0472">Membrane</keyword>
<feature type="transmembrane region" description="Helical" evidence="1">
    <location>
        <begin position="191"/>
        <end position="212"/>
    </location>
</feature>
<proteinExistence type="predicted"/>
<evidence type="ECO:0000313" key="3">
    <source>
        <dbReference type="EMBL" id="MDA0181611.1"/>
    </source>
</evidence>
<protein>
    <submittedName>
        <fullName evidence="3">GGDEF domain-containing protein</fullName>
    </submittedName>
</protein>
<dbReference type="InterPro" id="IPR043128">
    <property type="entry name" value="Rev_trsase/Diguanyl_cyclase"/>
</dbReference>
<feature type="transmembrane region" description="Helical" evidence="1">
    <location>
        <begin position="95"/>
        <end position="116"/>
    </location>
</feature>
<evidence type="ECO:0000259" key="2">
    <source>
        <dbReference type="PROSITE" id="PS50887"/>
    </source>
</evidence>
<dbReference type="FunFam" id="3.30.70.270:FF:000001">
    <property type="entry name" value="Diguanylate cyclase domain protein"/>
    <property type="match status" value="1"/>
</dbReference>